<reference evidence="2" key="1">
    <citation type="submission" date="2016-10" db="EMBL/GenBank/DDBJ databases">
        <authorList>
            <person name="Varghese N."/>
            <person name="Submissions S."/>
        </authorList>
    </citation>
    <scope>NUCLEOTIDE SEQUENCE [LARGE SCALE GENOMIC DNA]</scope>
    <source>
        <strain evidence="2">RD 26</strain>
    </source>
</reference>
<evidence type="ECO:0000313" key="1">
    <source>
        <dbReference type="EMBL" id="SFR39898.1"/>
    </source>
</evidence>
<dbReference type="RefSeq" id="WP_092921237.1">
    <property type="nucleotide sequence ID" value="NZ_FOYN01000002.1"/>
</dbReference>
<accession>A0A1I6GCL8</accession>
<keyword evidence="2" id="KW-1185">Reference proteome</keyword>
<dbReference type="InterPro" id="IPR024093">
    <property type="entry name" value="Uncharacterised_MTH865"/>
</dbReference>
<gene>
    <name evidence="1" type="ORF">SAMN04487937_1870</name>
</gene>
<dbReference type="InterPro" id="IPR036825">
    <property type="entry name" value="MTH865-like_sf"/>
</dbReference>
<dbReference type="STRING" id="35743.SAMN04487937_1870"/>
<evidence type="ECO:0008006" key="3">
    <source>
        <dbReference type="Google" id="ProtNLM"/>
    </source>
</evidence>
<dbReference type="Proteomes" id="UP000198932">
    <property type="component" value="Unassembled WGS sequence"/>
</dbReference>
<dbReference type="EMBL" id="FOYN01000002">
    <property type="protein sequence ID" value="SFR39898.1"/>
    <property type="molecule type" value="Genomic_DNA"/>
</dbReference>
<organism evidence="1 2">
    <name type="scientific">Halorubrum sodomense</name>
    <dbReference type="NCBI Taxonomy" id="35743"/>
    <lineage>
        <taxon>Archaea</taxon>
        <taxon>Methanobacteriati</taxon>
        <taxon>Methanobacteriota</taxon>
        <taxon>Stenosarchaea group</taxon>
        <taxon>Halobacteria</taxon>
        <taxon>Halobacteriales</taxon>
        <taxon>Haloferacaceae</taxon>
        <taxon>Halorubrum</taxon>
    </lineage>
</organism>
<dbReference type="SUPFAM" id="SSF69025">
    <property type="entry name" value="Hypothetical protein MTH865"/>
    <property type="match status" value="1"/>
</dbReference>
<name>A0A1I6GCL8_HALSD</name>
<dbReference type="AlphaFoldDB" id="A0A1I6GCL8"/>
<dbReference type="OrthoDB" id="335595at2157"/>
<dbReference type="Pfam" id="PF07747">
    <property type="entry name" value="MTH865"/>
    <property type="match status" value="1"/>
</dbReference>
<proteinExistence type="predicted"/>
<evidence type="ECO:0000313" key="2">
    <source>
        <dbReference type="Proteomes" id="UP000198932"/>
    </source>
</evidence>
<sequence length="85" mass="9164">MSDVRAELREQFLDAFGGADFPVENQMDLVPALPDGPATKFEAGDVSLTAMELAAKLGSEQEFPYDSAEALVDDILDGLEAKEMI</sequence>
<protein>
    <recommendedName>
        <fullName evidence="3">MTH865-like family protein</fullName>
    </recommendedName>
</protein>
<dbReference type="Gene3D" id="1.10.238.80">
    <property type="entry name" value="MTH865-like"/>
    <property type="match status" value="1"/>
</dbReference>